<evidence type="ECO:0000313" key="1">
    <source>
        <dbReference type="EMBL" id="VFK23462.1"/>
    </source>
</evidence>
<dbReference type="EMBL" id="CAADGH010000005">
    <property type="protein sequence ID" value="VFK74444.1"/>
    <property type="molecule type" value="Genomic_DNA"/>
</dbReference>
<evidence type="ECO:0008006" key="4">
    <source>
        <dbReference type="Google" id="ProtNLM"/>
    </source>
</evidence>
<proteinExistence type="predicted"/>
<sequence>MSPIELLLQVISDHTQKSKWVGSPLEAFRYVENTNRGDIGEDFIRRYLKYSGIAVLDHKSRTDPSDMEINGRKFEIKTASEDKGGNFQFNHIRHDIPHDYLLCLGIRPSQIMFNAWRKGEVAEGKAGTLVRMARGQSVTFKLTKRPETMLLISDLPEWIRKNVMVNQ</sequence>
<name>A0A451B838_9GAMM</name>
<evidence type="ECO:0000313" key="3">
    <source>
        <dbReference type="EMBL" id="VFK74444.1"/>
    </source>
</evidence>
<organism evidence="3">
    <name type="scientific">Candidatus Kentrum sp. MB</name>
    <dbReference type="NCBI Taxonomy" id="2138164"/>
    <lineage>
        <taxon>Bacteria</taxon>
        <taxon>Pseudomonadati</taxon>
        <taxon>Pseudomonadota</taxon>
        <taxon>Gammaproteobacteria</taxon>
        <taxon>Candidatus Kentrum</taxon>
    </lineage>
</organism>
<evidence type="ECO:0000313" key="2">
    <source>
        <dbReference type="EMBL" id="VFK27861.1"/>
    </source>
</evidence>
<reference evidence="3" key="1">
    <citation type="submission" date="2019-02" db="EMBL/GenBank/DDBJ databases">
        <authorList>
            <person name="Gruber-Vodicka R. H."/>
            <person name="Seah K. B. B."/>
        </authorList>
    </citation>
    <scope>NUCLEOTIDE SEQUENCE</scope>
    <source>
        <strain evidence="1">BECK_BZ197</strain>
        <strain evidence="3">BECK_BZ198</strain>
        <strain evidence="2">BECK_BZ199</strain>
    </source>
</reference>
<protein>
    <recommendedName>
        <fullName evidence="4">Restriction endonuclease</fullName>
    </recommendedName>
</protein>
<gene>
    <name evidence="1" type="ORF">BECKMB1821G_GA0114241_10059</name>
    <name evidence="3" type="ORF">BECKMB1821H_GA0114242_10059</name>
    <name evidence="2" type="ORF">BECKMB1821I_GA0114274_10059</name>
</gene>
<dbReference type="EMBL" id="CAADFQ010000005">
    <property type="protein sequence ID" value="VFK27861.1"/>
    <property type="molecule type" value="Genomic_DNA"/>
</dbReference>
<accession>A0A451B838</accession>
<dbReference type="EMBL" id="CAADFO010000005">
    <property type="protein sequence ID" value="VFK23462.1"/>
    <property type="molecule type" value="Genomic_DNA"/>
</dbReference>
<dbReference type="AlphaFoldDB" id="A0A451B838"/>